<gene>
    <name evidence="2" type="ORF">OH76DRAFT_336946</name>
</gene>
<name>A0A371CJK1_9APHY</name>
<feature type="compositionally biased region" description="Basic and acidic residues" evidence="1">
    <location>
        <begin position="82"/>
        <end position="101"/>
    </location>
</feature>
<feature type="region of interest" description="Disordered" evidence="1">
    <location>
        <begin position="48"/>
        <end position="101"/>
    </location>
</feature>
<organism evidence="2 3">
    <name type="scientific">Lentinus brumalis</name>
    <dbReference type="NCBI Taxonomy" id="2498619"/>
    <lineage>
        <taxon>Eukaryota</taxon>
        <taxon>Fungi</taxon>
        <taxon>Dikarya</taxon>
        <taxon>Basidiomycota</taxon>
        <taxon>Agaricomycotina</taxon>
        <taxon>Agaricomycetes</taxon>
        <taxon>Polyporales</taxon>
        <taxon>Polyporaceae</taxon>
        <taxon>Lentinus</taxon>
    </lineage>
</organism>
<evidence type="ECO:0000313" key="2">
    <source>
        <dbReference type="EMBL" id="RDX40461.1"/>
    </source>
</evidence>
<dbReference type="EMBL" id="KZ857554">
    <property type="protein sequence ID" value="RDX40461.1"/>
    <property type="molecule type" value="Genomic_DNA"/>
</dbReference>
<dbReference type="AlphaFoldDB" id="A0A371CJK1"/>
<reference evidence="2 3" key="1">
    <citation type="journal article" date="2018" name="Biotechnol. Biofuels">
        <title>Integrative visual omics of the white-rot fungus Polyporus brumalis exposes the biotechnological potential of its oxidative enzymes for delignifying raw plant biomass.</title>
        <authorList>
            <person name="Miyauchi S."/>
            <person name="Rancon A."/>
            <person name="Drula E."/>
            <person name="Hage H."/>
            <person name="Chaduli D."/>
            <person name="Favel A."/>
            <person name="Grisel S."/>
            <person name="Henrissat B."/>
            <person name="Herpoel-Gimbert I."/>
            <person name="Ruiz-Duenas F.J."/>
            <person name="Chevret D."/>
            <person name="Hainaut M."/>
            <person name="Lin J."/>
            <person name="Wang M."/>
            <person name="Pangilinan J."/>
            <person name="Lipzen A."/>
            <person name="Lesage-Meessen L."/>
            <person name="Navarro D."/>
            <person name="Riley R."/>
            <person name="Grigoriev I.V."/>
            <person name="Zhou S."/>
            <person name="Raouche S."/>
            <person name="Rosso M.N."/>
        </authorList>
    </citation>
    <scope>NUCLEOTIDE SEQUENCE [LARGE SCALE GENOMIC DNA]</scope>
    <source>
        <strain evidence="2 3">BRFM 1820</strain>
    </source>
</reference>
<accession>A0A371CJK1</accession>
<evidence type="ECO:0000256" key="1">
    <source>
        <dbReference type="SAM" id="MobiDB-lite"/>
    </source>
</evidence>
<dbReference type="Proteomes" id="UP000256964">
    <property type="component" value="Unassembled WGS sequence"/>
</dbReference>
<feature type="region of interest" description="Disordered" evidence="1">
    <location>
        <begin position="1"/>
        <end position="22"/>
    </location>
</feature>
<evidence type="ECO:0000313" key="3">
    <source>
        <dbReference type="Proteomes" id="UP000256964"/>
    </source>
</evidence>
<sequence length="161" mass="17830">MEFRRDGSRSSRSSIAGRSRKGLWGASVHRIPGCSACITVQRSVSVLPPAASRTPDPPRTRTYLRPRRVPSPTASSATRGPAWKDTETNNKRERNERRRITEFQNNNMPCSCTGRSPFPVGVVGSSKWTSLPKFTTAASSRAIETVTTHGYAVESRRKKNI</sequence>
<keyword evidence="3" id="KW-1185">Reference proteome</keyword>
<protein>
    <submittedName>
        <fullName evidence="2">Uncharacterized protein</fullName>
    </submittedName>
</protein>
<proteinExistence type="predicted"/>